<proteinExistence type="predicted"/>
<comment type="caution">
    <text evidence="1">The sequence shown here is derived from an EMBL/GenBank/DDBJ whole genome shotgun (WGS) entry which is preliminary data.</text>
</comment>
<sequence>MSDLAVDSSPIVLCIDTSIKVTNNNNIVCIRDTPADNAKEIVEAVVKAMRDYSAGNIGLPMIDDDGRPRPIEIKIHAGIMLEGSTNFVGGKETLNQYLKQKIAWLRIQRGQGAST</sequence>
<dbReference type="Proteomes" id="UP001163105">
    <property type="component" value="Unassembled WGS sequence"/>
</dbReference>
<accession>A0AB34FLB7</accession>
<reference evidence="1" key="1">
    <citation type="submission" date="2023-01" db="EMBL/GenBank/DDBJ databases">
        <title>The growth and conidiation of Purpureocillium lavendulum are regulated by nitrogen source and histone H3K14 acetylation.</title>
        <authorList>
            <person name="Tang P."/>
            <person name="Han J."/>
            <person name="Zhang C."/>
            <person name="Tang P."/>
            <person name="Qi F."/>
            <person name="Zhang K."/>
            <person name="Liang L."/>
        </authorList>
    </citation>
    <scope>NUCLEOTIDE SEQUENCE</scope>
    <source>
        <strain evidence="1">YMF1.00683</strain>
    </source>
</reference>
<gene>
    <name evidence="1" type="ORF">O9K51_08644</name>
</gene>
<protein>
    <submittedName>
        <fullName evidence="1">Pol-like protein</fullName>
    </submittedName>
</protein>
<name>A0AB34FLB7_9HYPO</name>
<organism evidence="1 2">
    <name type="scientific">Purpureocillium lavendulum</name>
    <dbReference type="NCBI Taxonomy" id="1247861"/>
    <lineage>
        <taxon>Eukaryota</taxon>
        <taxon>Fungi</taxon>
        <taxon>Dikarya</taxon>
        <taxon>Ascomycota</taxon>
        <taxon>Pezizomycotina</taxon>
        <taxon>Sordariomycetes</taxon>
        <taxon>Hypocreomycetidae</taxon>
        <taxon>Hypocreales</taxon>
        <taxon>Ophiocordycipitaceae</taxon>
        <taxon>Purpureocillium</taxon>
    </lineage>
</organism>
<evidence type="ECO:0000313" key="1">
    <source>
        <dbReference type="EMBL" id="KAJ6439232.1"/>
    </source>
</evidence>
<evidence type="ECO:0000313" key="2">
    <source>
        <dbReference type="Proteomes" id="UP001163105"/>
    </source>
</evidence>
<dbReference type="EMBL" id="JAQHRD010000007">
    <property type="protein sequence ID" value="KAJ6439232.1"/>
    <property type="molecule type" value="Genomic_DNA"/>
</dbReference>
<keyword evidence="2" id="KW-1185">Reference proteome</keyword>
<dbReference type="AlphaFoldDB" id="A0AB34FLB7"/>